<feature type="domain" description="GH16" evidence="8">
    <location>
        <begin position="35"/>
        <end position="301"/>
    </location>
</feature>
<dbReference type="GO" id="GO:1990904">
    <property type="term" value="C:ribonucleoprotein complex"/>
    <property type="evidence" value="ECO:0007669"/>
    <property type="project" value="UniProtKB-KW"/>
</dbReference>
<dbReference type="InterPro" id="IPR018269">
    <property type="entry name" value="Ribosomal_uS13_CS"/>
</dbReference>
<comment type="subcellular location">
    <subcellularLocation>
        <location evidence="1">Cytoplasm</location>
    </subcellularLocation>
</comment>
<evidence type="ECO:0000256" key="1">
    <source>
        <dbReference type="ARBA" id="ARBA00004496"/>
    </source>
</evidence>
<protein>
    <recommendedName>
        <fullName evidence="8">GH16 domain-containing protein</fullName>
    </recommendedName>
</protein>
<evidence type="ECO:0000256" key="4">
    <source>
        <dbReference type="ARBA" id="ARBA00022980"/>
    </source>
</evidence>
<dbReference type="Pfam" id="PF00722">
    <property type="entry name" value="Glyco_hydro_16"/>
    <property type="match status" value="1"/>
</dbReference>
<dbReference type="InterPro" id="IPR000757">
    <property type="entry name" value="Beta-glucanase-like"/>
</dbReference>
<feature type="compositionally biased region" description="Polar residues" evidence="6">
    <location>
        <begin position="401"/>
        <end position="412"/>
    </location>
</feature>
<dbReference type="GO" id="GO:0003723">
    <property type="term" value="F:RNA binding"/>
    <property type="evidence" value="ECO:0007669"/>
    <property type="project" value="InterPro"/>
</dbReference>
<dbReference type="HAMAP" id="MF_01315">
    <property type="entry name" value="Ribosomal_uS13"/>
    <property type="match status" value="1"/>
</dbReference>
<dbReference type="InterPro" id="IPR027437">
    <property type="entry name" value="Rbsml_uS13_C"/>
</dbReference>
<comment type="similarity">
    <text evidence="2">Belongs to the universal ribosomal protein uS13 family.</text>
</comment>
<evidence type="ECO:0000256" key="7">
    <source>
        <dbReference type="SAM" id="SignalP"/>
    </source>
</evidence>
<dbReference type="PANTHER" id="PTHR38121:SF5">
    <property type="entry name" value="GH16 DOMAIN-CONTAINING PROTEIN"/>
    <property type="match status" value="1"/>
</dbReference>
<evidence type="ECO:0000256" key="5">
    <source>
        <dbReference type="ARBA" id="ARBA00023274"/>
    </source>
</evidence>
<feature type="region of interest" description="Disordered" evidence="6">
    <location>
        <begin position="342"/>
        <end position="373"/>
    </location>
</feature>
<evidence type="ECO:0000256" key="3">
    <source>
        <dbReference type="ARBA" id="ARBA00022490"/>
    </source>
</evidence>
<dbReference type="Gene3D" id="1.10.8.50">
    <property type="match status" value="1"/>
</dbReference>
<dbReference type="PROSITE" id="PS50159">
    <property type="entry name" value="RIBOSOMAL_S13_2"/>
    <property type="match status" value="1"/>
</dbReference>
<gene>
    <name evidence="9" type="ORF">DNG_05400</name>
</gene>
<dbReference type="GO" id="GO:0005975">
    <property type="term" value="P:carbohydrate metabolic process"/>
    <property type="evidence" value="ECO:0007669"/>
    <property type="project" value="InterPro"/>
</dbReference>
<organism evidence="9 10">
    <name type="scientific">Cephalotrichum gorgonifer</name>
    <dbReference type="NCBI Taxonomy" id="2041049"/>
    <lineage>
        <taxon>Eukaryota</taxon>
        <taxon>Fungi</taxon>
        <taxon>Dikarya</taxon>
        <taxon>Ascomycota</taxon>
        <taxon>Pezizomycotina</taxon>
        <taxon>Sordariomycetes</taxon>
        <taxon>Hypocreomycetidae</taxon>
        <taxon>Microascales</taxon>
        <taxon>Microascaceae</taxon>
        <taxon>Cephalotrichum</taxon>
    </lineage>
</organism>
<dbReference type="FunFam" id="4.10.910.10:FF:000002">
    <property type="entry name" value="40S ribosomal protein S18"/>
    <property type="match status" value="1"/>
</dbReference>
<keyword evidence="5" id="KW-0687">Ribonucleoprotein</keyword>
<dbReference type="CDD" id="cd00413">
    <property type="entry name" value="Glyco_hydrolase_16"/>
    <property type="match status" value="1"/>
</dbReference>
<feature type="compositionally biased region" description="Basic and acidic residues" evidence="6">
    <location>
        <begin position="352"/>
        <end position="372"/>
    </location>
</feature>
<name>A0AAE8N0M6_9PEZI</name>
<dbReference type="InterPro" id="IPR013320">
    <property type="entry name" value="ConA-like_dom_sf"/>
</dbReference>
<dbReference type="GO" id="GO:0005840">
    <property type="term" value="C:ribosome"/>
    <property type="evidence" value="ECO:0007669"/>
    <property type="project" value="UniProtKB-KW"/>
</dbReference>
<dbReference type="GO" id="GO:0005737">
    <property type="term" value="C:cytoplasm"/>
    <property type="evidence" value="ECO:0007669"/>
    <property type="project" value="UniProtKB-SubCell"/>
</dbReference>
<keyword evidence="3" id="KW-0963">Cytoplasm</keyword>
<comment type="caution">
    <text evidence="9">The sequence shown here is derived from an EMBL/GenBank/DDBJ whole genome shotgun (WGS) entry which is preliminary data.</text>
</comment>
<keyword evidence="10" id="KW-1185">Reference proteome</keyword>
<feature type="region of interest" description="Disordered" evidence="6">
    <location>
        <begin position="401"/>
        <end position="422"/>
    </location>
</feature>
<dbReference type="PANTHER" id="PTHR38121">
    <property type="entry name" value="GH16 DOMAIN-CONTAINING PROTEIN"/>
    <property type="match status" value="1"/>
</dbReference>
<dbReference type="Gene3D" id="4.10.910.10">
    <property type="entry name" value="30s ribosomal protein s13, domain 2"/>
    <property type="match status" value="1"/>
</dbReference>
<evidence type="ECO:0000313" key="10">
    <source>
        <dbReference type="Proteomes" id="UP001187682"/>
    </source>
</evidence>
<reference evidence="9" key="1">
    <citation type="submission" date="2018-03" db="EMBL/GenBank/DDBJ databases">
        <authorList>
            <person name="Guldener U."/>
        </authorList>
    </citation>
    <scope>NUCLEOTIDE SEQUENCE</scope>
</reference>
<dbReference type="GO" id="GO:0003735">
    <property type="term" value="F:structural constituent of ribosome"/>
    <property type="evidence" value="ECO:0007669"/>
    <property type="project" value="InterPro"/>
</dbReference>
<dbReference type="PROSITE" id="PS00646">
    <property type="entry name" value="RIBOSOMAL_S13_1"/>
    <property type="match status" value="1"/>
</dbReference>
<keyword evidence="7" id="KW-0732">Signal</keyword>
<dbReference type="InterPro" id="IPR010979">
    <property type="entry name" value="Ribosomal_uS13-like_H2TH"/>
</dbReference>
<dbReference type="InterPro" id="IPR001892">
    <property type="entry name" value="Ribosomal_uS13"/>
</dbReference>
<dbReference type="GO" id="GO:0004553">
    <property type="term" value="F:hydrolase activity, hydrolyzing O-glycosyl compounds"/>
    <property type="evidence" value="ECO:0007669"/>
    <property type="project" value="InterPro"/>
</dbReference>
<evidence type="ECO:0000259" key="8">
    <source>
        <dbReference type="PROSITE" id="PS51762"/>
    </source>
</evidence>
<feature type="region of interest" description="Disordered" evidence="6">
    <location>
        <begin position="556"/>
        <end position="575"/>
    </location>
</feature>
<sequence length="575" mass="63738">MTVQGLKSAFVAVVAASAATGVKADCECGYSTKVGDYKHASVFTELLETDFSQMDDLTKSHDWVLPAFNVTKEQTHGTFGLTFLPENIIATAGKGLGLVRSETGKAERVGKTPPAPNVALELRVSSNIDEGRVSVAELDTQQSDLRYGSYRANMQLTDVAGTCAAFIWYFDDTQEIDMEFLSKDFNSKNGSYPVNLIVQSPNSSEADYDAAKSGNFIRTDLPFNPTKDFHEYRFDFVPGEVHFYADGKSLAKIRGGAVPTNAGHLTLQHWSNGNDVWSGGPPSKDAAITVRYVKAYYNSTDTTRRSEWNKRCTGSKSGDKSICAIPDIGTNASAQHFFFSNKNQTKSWNKPTDSKAAPDEESRHPSDKKEDEGGAAMWGVEMGLMVVWGMLAARLSTLKISSRQPASDTTNDTTRRHSPRDQLPIMSLVSGEKSNFQFILRLLNTNVDGKQKTMYALTRIKGVGRRYSNLVLKKADVDLSKRAGELTSEELERIVTILYKIPSWFLNRQKDIVDGKDSQTLANGVDSKLRDDLERLKKIRAHRGLRHYWGLRVRGQHTKTTGRRGRTVGVSKKRG</sequence>
<evidence type="ECO:0000256" key="2">
    <source>
        <dbReference type="ARBA" id="ARBA00008080"/>
    </source>
</evidence>
<dbReference type="Gene3D" id="2.60.120.200">
    <property type="match status" value="1"/>
</dbReference>
<evidence type="ECO:0000313" key="9">
    <source>
        <dbReference type="EMBL" id="SPO02725.1"/>
    </source>
</evidence>
<dbReference type="SUPFAM" id="SSF49899">
    <property type="entry name" value="Concanavalin A-like lectins/glucanases"/>
    <property type="match status" value="1"/>
</dbReference>
<proteinExistence type="inferred from homology"/>
<dbReference type="PROSITE" id="PS51762">
    <property type="entry name" value="GH16_2"/>
    <property type="match status" value="1"/>
</dbReference>
<dbReference type="SUPFAM" id="SSF46946">
    <property type="entry name" value="S13-like H2TH domain"/>
    <property type="match status" value="1"/>
</dbReference>
<dbReference type="EMBL" id="ONZQ02000007">
    <property type="protein sequence ID" value="SPO02725.1"/>
    <property type="molecule type" value="Genomic_DNA"/>
</dbReference>
<evidence type="ECO:0000256" key="6">
    <source>
        <dbReference type="SAM" id="MobiDB-lite"/>
    </source>
</evidence>
<feature type="signal peptide" evidence="7">
    <location>
        <begin position="1"/>
        <end position="24"/>
    </location>
</feature>
<feature type="compositionally biased region" description="Polar residues" evidence="6">
    <location>
        <begin position="342"/>
        <end position="351"/>
    </location>
</feature>
<accession>A0AAE8N0M6</accession>
<dbReference type="AlphaFoldDB" id="A0AAE8N0M6"/>
<dbReference type="Pfam" id="PF00416">
    <property type="entry name" value="Ribosomal_S13"/>
    <property type="match status" value="1"/>
</dbReference>
<feature type="chain" id="PRO_5042248087" description="GH16 domain-containing protein" evidence="7">
    <location>
        <begin position="25"/>
        <end position="575"/>
    </location>
</feature>
<dbReference type="FunFam" id="1.10.8.50:FF:000002">
    <property type="entry name" value="40S ribosomal protein S18"/>
    <property type="match status" value="1"/>
</dbReference>
<dbReference type="Proteomes" id="UP001187682">
    <property type="component" value="Unassembled WGS sequence"/>
</dbReference>
<keyword evidence="4" id="KW-0689">Ribosomal protein</keyword>
<dbReference type="GO" id="GO:0006412">
    <property type="term" value="P:translation"/>
    <property type="evidence" value="ECO:0007669"/>
    <property type="project" value="InterPro"/>
</dbReference>